<evidence type="ECO:0000259" key="2">
    <source>
        <dbReference type="Pfam" id="PF00326"/>
    </source>
</evidence>
<dbReference type="InterPro" id="IPR001375">
    <property type="entry name" value="Peptidase_S9_cat"/>
</dbReference>
<accession>A0A2G9UL30</accession>
<feature type="domain" description="Peptidase S9 prolyl oligopeptidase catalytic" evidence="2">
    <location>
        <begin position="27"/>
        <end position="95"/>
    </location>
</feature>
<evidence type="ECO:0000313" key="3">
    <source>
        <dbReference type="EMBL" id="PIO70190.1"/>
    </source>
</evidence>
<keyword evidence="1" id="KW-0378">Hydrolase</keyword>
<dbReference type="PANTHER" id="PTHR42776:SF27">
    <property type="entry name" value="DIPEPTIDYL PEPTIDASE FAMILY MEMBER 6"/>
    <property type="match status" value="1"/>
</dbReference>
<dbReference type="EMBL" id="KZ346359">
    <property type="protein sequence ID" value="PIO70190.1"/>
    <property type="molecule type" value="Genomic_DNA"/>
</dbReference>
<name>A0A2G9UL30_TELCI</name>
<dbReference type="PANTHER" id="PTHR42776">
    <property type="entry name" value="SERINE PEPTIDASE S9 FAMILY MEMBER"/>
    <property type="match status" value="1"/>
</dbReference>
<reference evidence="3 4" key="1">
    <citation type="submission" date="2015-09" db="EMBL/GenBank/DDBJ databases">
        <title>Draft genome of the parasitic nematode Teladorsagia circumcincta isolate WARC Sus (inbred).</title>
        <authorList>
            <person name="Mitreva M."/>
        </authorList>
    </citation>
    <scope>NUCLEOTIDE SEQUENCE [LARGE SCALE GENOMIC DNA]</scope>
    <source>
        <strain evidence="3 4">S</strain>
    </source>
</reference>
<keyword evidence="4" id="KW-1185">Reference proteome</keyword>
<dbReference type="SUPFAM" id="SSF53474">
    <property type="entry name" value="alpha/beta-Hydrolases"/>
    <property type="match status" value="1"/>
</dbReference>
<sequence>MESAPPHWYGVRRELARMMGGDIDTENGRKELIARSPLFLADRVKKPLMIVHAANDVRVTQKEADQFVAVLRNSSIPVTYIQYPDEGHVFRKVTAIAKPTVCTQKKKPQ</sequence>
<gene>
    <name evidence="3" type="ORF">TELCIR_07965</name>
</gene>
<dbReference type="AlphaFoldDB" id="A0A2G9UL30"/>
<protein>
    <recommendedName>
        <fullName evidence="2">Peptidase S9 prolyl oligopeptidase catalytic domain-containing protein</fullName>
    </recommendedName>
</protein>
<dbReference type="Proteomes" id="UP000230423">
    <property type="component" value="Unassembled WGS sequence"/>
</dbReference>
<dbReference type="Gene3D" id="3.40.50.1820">
    <property type="entry name" value="alpha/beta hydrolase"/>
    <property type="match status" value="1"/>
</dbReference>
<dbReference type="InterPro" id="IPR029058">
    <property type="entry name" value="AB_hydrolase_fold"/>
</dbReference>
<organism evidence="3 4">
    <name type="scientific">Teladorsagia circumcincta</name>
    <name type="common">Brown stomach worm</name>
    <name type="synonym">Ostertagia circumcincta</name>
    <dbReference type="NCBI Taxonomy" id="45464"/>
    <lineage>
        <taxon>Eukaryota</taxon>
        <taxon>Metazoa</taxon>
        <taxon>Ecdysozoa</taxon>
        <taxon>Nematoda</taxon>
        <taxon>Chromadorea</taxon>
        <taxon>Rhabditida</taxon>
        <taxon>Rhabditina</taxon>
        <taxon>Rhabditomorpha</taxon>
        <taxon>Strongyloidea</taxon>
        <taxon>Trichostrongylidae</taxon>
        <taxon>Teladorsagia</taxon>
    </lineage>
</organism>
<dbReference type="GO" id="GO:0006508">
    <property type="term" value="P:proteolysis"/>
    <property type="evidence" value="ECO:0007669"/>
    <property type="project" value="InterPro"/>
</dbReference>
<dbReference type="Pfam" id="PF00326">
    <property type="entry name" value="Peptidase_S9"/>
    <property type="match status" value="1"/>
</dbReference>
<evidence type="ECO:0000313" key="4">
    <source>
        <dbReference type="Proteomes" id="UP000230423"/>
    </source>
</evidence>
<dbReference type="OrthoDB" id="5855251at2759"/>
<proteinExistence type="predicted"/>
<evidence type="ECO:0000256" key="1">
    <source>
        <dbReference type="ARBA" id="ARBA00022801"/>
    </source>
</evidence>
<dbReference type="GO" id="GO:0004252">
    <property type="term" value="F:serine-type endopeptidase activity"/>
    <property type="evidence" value="ECO:0007669"/>
    <property type="project" value="TreeGrafter"/>
</dbReference>